<reference evidence="7 8" key="1">
    <citation type="submission" date="2020-08" db="EMBL/GenBank/DDBJ databases">
        <title>Plant Genome Project.</title>
        <authorList>
            <person name="Zhang R.-G."/>
        </authorList>
    </citation>
    <scope>NUCLEOTIDE SEQUENCE [LARGE SCALE GENOMIC DNA]</scope>
    <source>
        <tissue evidence="7">Rhizome</tissue>
    </source>
</reference>
<keyword evidence="2 5" id="KW-0812">Transmembrane</keyword>
<dbReference type="Pfam" id="PF03168">
    <property type="entry name" value="LEA_2"/>
    <property type="match status" value="1"/>
</dbReference>
<evidence type="ECO:0000313" key="7">
    <source>
        <dbReference type="EMBL" id="KAG6485327.1"/>
    </source>
</evidence>
<comment type="subcellular location">
    <subcellularLocation>
        <location evidence="1">Membrane</location>
        <topology evidence="1">Single-pass membrane protein</topology>
    </subcellularLocation>
</comment>
<evidence type="ECO:0000256" key="1">
    <source>
        <dbReference type="ARBA" id="ARBA00004167"/>
    </source>
</evidence>
<evidence type="ECO:0000256" key="4">
    <source>
        <dbReference type="ARBA" id="ARBA00023136"/>
    </source>
</evidence>
<organism evidence="7 8">
    <name type="scientific">Zingiber officinale</name>
    <name type="common">Ginger</name>
    <name type="synonym">Amomum zingiber</name>
    <dbReference type="NCBI Taxonomy" id="94328"/>
    <lineage>
        <taxon>Eukaryota</taxon>
        <taxon>Viridiplantae</taxon>
        <taxon>Streptophyta</taxon>
        <taxon>Embryophyta</taxon>
        <taxon>Tracheophyta</taxon>
        <taxon>Spermatophyta</taxon>
        <taxon>Magnoliopsida</taxon>
        <taxon>Liliopsida</taxon>
        <taxon>Zingiberales</taxon>
        <taxon>Zingiberaceae</taxon>
        <taxon>Zingiber</taxon>
    </lineage>
</organism>
<evidence type="ECO:0000256" key="3">
    <source>
        <dbReference type="ARBA" id="ARBA00022989"/>
    </source>
</evidence>
<proteinExistence type="predicted"/>
<dbReference type="EMBL" id="JACMSC010000015">
    <property type="protein sequence ID" value="KAG6485327.1"/>
    <property type="molecule type" value="Genomic_DNA"/>
</dbReference>
<dbReference type="InterPro" id="IPR044839">
    <property type="entry name" value="NDR1-like"/>
</dbReference>
<dbReference type="OrthoDB" id="1426517at2759"/>
<gene>
    <name evidence="7" type="ORF">ZIOFF_053864</name>
</gene>
<dbReference type="GO" id="GO:0005886">
    <property type="term" value="C:plasma membrane"/>
    <property type="evidence" value="ECO:0007669"/>
    <property type="project" value="TreeGrafter"/>
</dbReference>
<evidence type="ECO:0000313" key="8">
    <source>
        <dbReference type="Proteomes" id="UP000734854"/>
    </source>
</evidence>
<accession>A0A8J5KD81</accession>
<keyword evidence="4 5" id="KW-0472">Membrane</keyword>
<evidence type="ECO:0000256" key="2">
    <source>
        <dbReference type="ARBA" id="ARBA00022692"/>
    </source>
</evidence>
<dbReference type="GO" id="GO:0009506">
    <property type="term" value="C:plasmodesma"/>
    <property type="evidence" value="ECO:0007669"/>
    <property type="project" value="TreeGrafter"/>
</dbReference>
<keyword evidence="3 5" id="KW-1133">Transmembrane helix</keyword>
<dbReference type="Proteomes" id="UP000734854">
    <property type="component" value="Unassembled WGS sequence"/>
</dbReference>
<comment type="caution">
    <text evidence="7">The sequence shown here is derived from an EMBL/GenBank/DDBJ whole genome shotgun (WGS) entry which is preliminary data.</text>
</comment>
<evidence type="ECO:0000256" key="5">
    <source>
        <dbReference type="SAM" id="Phobius"/>
    </source>
</evidence>
<sequence length="248" mass="28243">MNDHTEASKAVFFINYLVFFFPEPPQVFDGSPMSGKRDCGHRDGDCERRLFYRRLFACFLFLIVIVLLIVLIVWLVLRPTRPRFYLQDTSVVQLNLTAGTGLLTSVLQVTISSRNPNDRIGIYYDRLVSYARYQGQQITTSAILPTGYQGHNDVIVWSPYLFGLAVPLAPDLAAALSQDQHAGYVLLSVRIDGRLRWKVGTWISGRYHLHVNCPAFLVLDSSKPYAPDAGSYFYRFQFPQYARCSVDI</sequence>
<dbReference type="InterPro" id="IPR004864">
    <property type="entry name" value="LEA_2"/>
</dbReference>
<protein>
    <recommendedName>
        <fullName evidence="6">Late embryogenesis abundant protein LEA-2 subgroup domain-containing protein</fullName>
    </recommendedName>
</protein>
<name>A0A8J5KD81_ZINOF</name>
<feature type="transmembrane region" description="Helical" evidence="5">
    <location>
        <begin position="55"/>
        <end position="77"/>
    </location>
</feature>
<evidence type="ECO:0000259" key="6">
    <source>
        <dbReference type="Pfam" id="PF03168"/>
    </source>
</evidence>
<dbReference type="AlphaFoldDB" id="A0A8J5KD81"/>
<dbReference type="GO" id="GO:0098542">
    <property type="term" value="P:defense response to other organism"/>
    <property type="evidence" value="ECO:0007669"/>
    <property type="project" value="InterPro"/>
</dbReference>
<feature type="domain" description="Late embryogenesis abundant protein LEA-2 subgroup" evidence="6">
    <location>
        <begin position="110"/>
        <end position="213"/>
    </location>
</feature>
<keyword evidence="8" id="KW-1185">Reference proteome</keyword>
<dbReference type="PANTHER" id="PTHR31415">
    <property type="entry name" value="OS05G0367900 PROTEIN"/>
    <property type="match status" value="1"/>
</dbReference>
<dbReference type="PANTHER" id="PTHR31415:SF7">
    <property type="entry name" value="OS08G0102700 PROTEIN"/>
    <property type="match status" value="1"/>
</dbReference>